<dbReference type="Pfam" id="PF00933">
    <property type="entry name" value="Glyco_hydro_3"/>
    <property type="match status" value="1"/>
</dbReference>
<dbReference type="InterPro" id="IPR036881">
    <property type="entry name" value="Glyco_hydro_3_C_sf"/>
</dbReference>
<dbReference type="InterPro" id="IPR026891">
    <property type="entry name" value="Fn3-like"/>
</dbReference>
<dbReference type="Pfam" id="PF01915">
    <property type="entry name" value="Glyco_hydro_3_C"/>
    <property type="match status" value="1"/>
</dbReference>
<dbReference type="InterPro" id="IPR001764">
    <property type="entry name" value="Glyco_hydro_3_N"/>
</dbReference>
<evidence type="ECO:0000256" key="5">
    <source>
        <dbReference type="ARBA" id="ARBA00022801"/>
    </source>
</evidence>
<dbReference type="GO" id="GO:0008422">
    <property type="term" value="F:beta-glucosidase activity"/>
    <property type="evidence" value="ECO:0007669"/>
    <property type="project" value="UniProtKB-EC"/>
</dbReference>
<dbReference type="PANTHER" id="PTHR30620:SF16">
    <property type="entry name" value="LYSOSOMAL BETA GLUCOSIDASE"/>
    <property type="match status" value="1"/>
</dbReference>
<dbReference type="SUPFAM" id="SSF52279">
    <property type="entry name" value="Beta-D-glucan exohydrolase, C-terminal domain"/>
    <property type="match status" value="1"/>
</dbReference>
<dbReference type="SUPFAM" id="SSF51445">
    <property type="entry name" value="(Trans)glycosidases"/>
    <property type="match status" value="1"/>
</dbReference>
<evidence type="ECO:0000313" key="9">
    <source>
        <dbReference type="EMBL" id="CAE0402810.1"/>
    </source>
</evidence>
<reference evidence="9" key="1">
    <citation type="submission" date="2021-01" db="EMBL/GenBank/DDBJ databases">
        <authorList>
            <person name="Corre E."/>
            <person name="Pelletier E."/>
            <person name="Niang G."/>
            <person name="Scheremetjew M."/>
            <person name="Finn R."/>
            <person name="Kale V."/>
            <person name="Holt S."/>
            <person name="Cochrane G."/>
            <person name="Meng A."/>
            <person name="Brown T."/>
            <person name="Cohen L."/>
        </authorList>
    </citation>
    <scope>NUCLEOTIDE SEQUENCE</scope>
    <source>
        <strain evidence="9">CCMP127</strain>
    </source>
</reference>
<keyword evidence="7" id="KW-0812">Transmembrane</keyword>
<dbReference type="PRINTS" id="PR00133">
    <property type="entry name" value="GLHYDRLASE3"/>
</dbReference>
<gene>
    <name evidence="9" type="ORF">ACOF00016_LOCUS1064</name>
</gene>
<evidence type="ECO:0000256" key="7">
    <source>
        <dbReference type="SAM" id="Phobius"/>
    </source>
</evidence>
<keyword evidence="5" id="KW-0378">Hydrolase</keyword>
<dbReference type="InterPro" id="IPR002772">
    <property type="entry name" value="Glyco_hydro_3_C"/>
</dbReference>
<dbReference type="Gene3D" id="3.40.50.1700">
    <property type="entry name" value="Glycoside hydrolase family 3 C-terminal domain"/>
    <property type="match status" value="1"/>
</dbReference>
<feature type="domain" description="Fibronectin type III-like" evidence="8">
    <location>
        <begin position="692"/>
        <end position="762"/>
    </location>
</feature>
<evidence type="ECO:0000256" key="1">
    <source>
        <dbReference type="ARBA" id="ARBA00000448"/>
    </source>
</evidence>
<organism evidence="9">
    <name type="scientific">Amphora coffeiformis</name>
    <dbReference type="NCBI Taxonomy" id="265554"/>
    <lineage>
        <taxon>Eukaryota</taxon>
        <taxon>Sar</taxon>
        <taxon>Stramenopiles</taxon>
        <taxon>Ochrophyta</taxon>
        <taxon>Bacillariophyta</taxon>
        <taxon>Bacillariophyceae</taxon>
        <taxon>Bacillariophycidae</taxon>
        <taxon>Thalassiophysales</taxon>
        <taxon>Catenulaceae</taxon>
        <taxon>Amphora</taxon>
    </lineage>
</organism>
<feature type="transmembrane region" description="Helical" evidence="7">
    <location>
        <begin position="897"/>
        <end position="916"/>
    </location>
</feature>
<name>A0A7S3KWD8_9STRA</name>
<protein>
    <recommendedName>
        <fullName evidence="3">beta-glucosidase</fullName>
        <ecNumber evidence="3">3.2.1.21</ecNumber>
    </recommendedName>
</protein>
<evidence type="ECO:0000259" key="8">
    <source>
        <dbReference type="SMART" id="SM01217"/>
    </source>
</evidence>
<dbReference type="Gene3D" id="3.20.20.300">
    <property type="entry name" value="Glycoside hydrolase, family 3, N-terminal domain"/>
    <property type="match status" value="1"/>
</dbReference>
<dbReference type="SMART" id="SM01217">
    <property type="entry name" value="Fn3_like"/>
    <property type="match status" value="1"/>
</dbReference>
<accession>A0A7S3KWD8</accession>
<comment type="catalytic activity">
    <reaction evidence="1">
        <text>Hydrolysis of terminal, non-reducing beta-D-glucosyl residues with release of beta-D-glucose.</text>
        <dbReference type="EC" id="3.2.1.21"/>
    </reaction>
</comment>
<dbReference type="Pfam" id="PF14310">
    <property type="entry name" value="Fn3-like"/>
    <property type="match status" value="1"/>
</dbReference>
<dbReference type="PANTHER" id="PTHR30620">
    <property type="entry name" value="PERIPLASMIC BETA-GLUCOSIDASE-RELATED"/>
    <property type="match status" value="1"/>
</dbReference>
<keyword evidence="7" id="KW-1133">Transmembrane helix</keyword>
<proteinExistence type="inferred from homology"/>
<dbReference type="InterPro" id="IPR017853">
    <property type="entry name" value="GH"/>
</dbReference>
<evidence type="ECO:0000256" key="3">
    <source>
        <dbReference type="ARBA" id="ARBA00012744"/>
    </source>
</evidence>
<comment type="similarity">
    <text evidence="2">Belongs to the glycosyl hydrolase 3 family.</text>
</comment>
<dbReference type="AlphaFoldDB" id="A0A7S3KWD8"/>
<sequence>MHAGKRDDRVLKGDEQVVENWLRGMSLEEQIGQMSQIDIAMLLEDGNNGGKRLNIDQVKHFIGELGVGSVLNTVPVPWSAGDYRQAAVQIQEIAKEYKRPPVIWGLDSVHGANYVYGANWTPQPINLAASFNTTTARQAGALASRDTRAAGISWLFSPLLGIALQPYWSRVYETFGEDPLVVGRFAAAMIEGIQAADPNPEAIPSRAAACGKHFVGYSHPHNGHDRAPSWIPRRHLYQYFVPPWQEAMDANVLTVMESYTEVDGVPNVANSETTRYLLRQRLGFEGVLVTDYQEILNLHAWHKTVADEESAVIRALAEGTVDMSMIPWDADGFRGGVLKAVQNDLVSSQRIEESARRVLALKQQLNMFDEELSEKDPNLHLVGKDDEMTLEMARQSIILAKNDGNVLPWNAKMGKKVVVTGPAAASVIYQTGGWSGQWQGAPNEDDWFTNGSSVLKALSANAGDWDISYSCGTNILGGECDDAASEKDIVDEVEGWMGLGPHNSVDRAVQAASDANLVIVCVGEEAYTEKPGDIRSLRLPDGQYELVRALKSGTAAKIVLVYFGGRPRLLGSMVEESDSVLVGFLPGPSGGEAVSDIILGTVNPSGRMPMTYPAFDDTAGSPYFHAVSDQCTSGSGVMPYYDYTACEVQWPFGHGLSYTSFEYSGLKVTGDAGSDVQVSFDVKNTGEMAGAEVVLGFMFDEYRSTTPEYKRLKYFEKVFLTSKETKSLSFTLSQDDLTFVGAHDDSHYINDPSKPFWIGIGASTDCRSTPDDPMCVKVEGNIAVSLVEPSCTAACDLWFLDSGCAKTVGLSYPGCIDRCTKAGKHAVTYAGVGSKGWGWNYVYCLESVLWGMQQSDDVKCEEMTLLCRDIFRTDGLNEFGSGKFTGALGQTQAIPPGFFVALLAGIISSFIIFFTLRGKCQSRVEKESAIQFTTVNTMEEDNLS</sequence>
<dbReference type="GO" id="GO:0009251">
    <property type="term" value="P:glucan catabolic process"/>
    <property type="evidence" value="ECO:0007669"/>
    <property type="project" value="TreeGrafter"/>
</dbReference>
<keyword evidence="6" id="KW-0326">Glycosidase</keyword>
<dbReference type="Gene3D" id="2.60.40.10">
    <property type="entry name" value="Immunoglobulins"/>
    <property type="match status" value="1"/>
</dbReference>
<dbReference type="InterPro" id="IPR036962">
    <property type="entry name" value="Glyco_hydro_3_N_sf"/>
</dbReference>
<evidence type="ECO:0000256" key="4">
    <source>
        <dbReference type="ARBA" id="ARBA00022729"/>
    </source>
</evidence>
<dbReference type="InterPro" id="IPR013783">
    <property type="entry name" value="Ig-like_fold"/>
</dbReference>
<dbReference type="EMBL" id="HBIM01001227">
    <property type="protein sequence ID" value="CAE0402810.1"/>
    <property type="molecule type" value="Transcribed_RNA"/>
</dbReference>
<evidence type="ECO:0000256" key="6">
    <source>
        <dbReference type="ARBA" id="ARBA00023295"/>
    </source>
</evidence>
<dbReference type="EC" id="3.2.1.21" evidence="3"/>
<evidence type="ECO:0000256" key="2">
    <source>
        <dbReference type="ARBA" id="ARBA00005336"/>
    </source>
</evidence>
<keyword evidence="7" id="KW-0472">Membrane</keyword>
<keyword evidence="4" id="KW-0732">Signal</keyword>
<dbReference type="InterPro" id="IPR051915">
    <property type="entry name" value="Cellulose_Degrad_GH3"/>
</dbReference>